<dbReference type="AlphaFoldDB" id="A0A061QN70"/>
<sequence>MASKVRANSGTETTVSALRLPGVAPRRAPASRLQCSPVLTFPNSAGFSSSNQSVGTRKKFFLSQHRVKPRDASSRAVAQAKEDQLAIQPIKEISGEVLLPGSKSLSNRILLLAALADGTTVVENLLDSDDIRYMVGALKTLGVKLEEDWENCRMTVHGCAGRFPSEGAELFLGNAGTAMRPLTAAVAADFVLDGVPRMRERPIQDLVDGLTQLG</sequence>
<accession>A0A061QN70</accession>
<dbReference type="PANTHER" id="PTHR21090">
    <property type="entry name" value="AROM/DEHYDROQUINATE SYNTHASE"/>
    <property type="match status" value="1"/>
</dbReference>
<gene>
    <name evidence="3" type="ORF">TSPGSL018_30377</name>
</gene>
<name>A0A061QN70_9CHLO</name>
<dbReference type="PROSITE" id="PS00104">
    <property type="entry name" value="EPSP_SYNTHASE_1"/>
    <property type="match status" value="1"/>
</dbReference>
<reference evidence="3" key="1">
    <citation type="submission" date="2014-05" db="EMBL/GenBank/DDBJ databases">
        <title>The transcriptome of the halophilic microalga Tetraselmis sp. GSL018 isolated from the Great Salt Lake, Utah.</title>
        <authorList>
            <person name="Jinkerson R.E."/>
            <person name="D'Adamo S."/>
            <person name="Posewitz M.C."/>
        </authorList>
    </citation>
    <scope>NUCLEOTIDE SEQUENCE</scope>
    <source>
        <strain evidence="3">GSL018</strain>
    </source>
</reference>
<evidence type="ECO:0000259" key="2">
    <source>
        <dbReference type="Pfam" id="PF00275"/>
    </source>
</evidence>
<keyword evidence="1" id="KW-0808">Transferase</keyword>
<protein>
    <submittedName>
        <fullName evidence="3">5-enolpyruvylshikimate-3-phosphate synthase</fullName>
    </submittedName>
</protein>
<evidence type="ECO:0000256" key="1">
    <source>
        <dbReference type="ARBA" id="ARBA00022679"/>
    </source>
</evidence>
<dbReference type="SUPFAM" id="SSF55205">
    <property type="entry name" value="EPT/RTPC-like"/>
    <property type="match status" value="1"/>
</dbReference>
<dbReference type="GO" id="GO:0009423">
    <property type="term" value="P:chorismate biosynthetic process"/>
    <property type="evidence" value="ECO:0007669"/>
    <property type="project" value="TreeGrafter"/>
</dbReference>
<evidence type="ECO:0000313" key="3">
    <source>
        <dbReference type="EMBL" id="JAC59879.1"/>
    </source>
</evidence>
<dbReference type="InterPro" id="IPR001986">
    <property type="entry name" value="Enolpyruvate_Tfrase_dom"/>
</dbReference>
<dbReference type="EMBL" id="GBEZ01027431">
    <property type="protein sequence ID" value="JAC59879.1"/>
    <property type="molecule type" value="Transcribed_RNA"/>
</dbReference>
<proteinExistence type="predicted"/>
<organism evidence="3">
    <name type="scientific">Tetraselmis sp. GSL018</name>
    <dbReference type="NCBI Taxonomy" id="582737"/>
    <lineage>
        <taxon>Eukaryota</taxon>
        <taxon>Viridiplantae</taxon>
        <taxon>Chlorophyta</taxon>
        <taxon>core chlorophytes</taxon>
        <taxon>Chlorodendrophyceae</taxon>
        <taxon>Chlorodendrales</taxon>
        <taxon>Chlorodendraceae</taxon>
        <taxon>Tetraselmis</taxon>
    </lineage>
</organism>
<feature type="domain" description="Enolpyruvate transferase" evidence="2">
    <location>
        <begin position="87"/>
        <end position="214"/>
    </location>
</feature>
<dbReference type="InterPro" id="IPR013792">
    <property type="entry name" value="RNA3'P_cycl/enolpyr_Trfase_a/b"/>
</dbReference>
<dbReference type="PANTHER" id="PTHR21090:SF5">
    <property type="entry name" value="PENTAFUNCTIONAL AROM POLYPEPTIDE"/>
    <property type="match status" value="1"/>
</dbReference>
<dbReference type="Pfam" id="PF00275">
    <property type="entry name" value="EPSP_synthase"/>
    <property type="match status" value="1"/>
</dbReference>
<dbReference type="InterPro" id="IPR023193">
    <property type="entry name" value="EPSP_synthase_CS"/>
</dbReference>
<dbReference type="GO" id="GO:0003866">
    <property type="term" value="F:3-phosphoshikimate 1-carboxyvinyltransferase activity"/>
    <property type="evidence" value="ECO:0007669"/>
    <property type="project" value="TreeGrafter"/>
</dbReference>
<dbReference type="Gene3D" id="3.65.10.10">
    <property type="entry name" value="Enolpyruvate transferase domain"/>
    <property type="match status" value="1"/>
</dbReference>
<feature type="non-terminal residue" evidence="3">
    <location>
        <position position="214"/>
    </location>
</feature>
<dbReference type="InterPro" id="IPR036968">
    <property type="entry name" value="Enolpyruvate_Tfrase_sf"/>
</dbReference>